<accession>A0AAW2UPJ4</accession>
<name>A0AAW2UPJ4_SESRA</name>
<feature type="domain" description="Matrin-type" evidence="10">
    <location>
        <begin position="88"/>
        <end position="120"/>
    </location>
</feature>
<keyword evidence="6 9" id="KW-0539">Nucleus</keyword>
<dbReference type="Pfam" id="PF06220">
    <property type="entry name" value="zf-U1"/>
    <property type="match status" value="1"/>
</dbReference>
<reference evidence="11" key="1">
    <citation type="submission" date="2020-06" db="EMBL/GenBank/DDBJ databases">
        <authorList>
            <person name="Li T."/>
            <person name="Hu X."/>
            <person name="Zhang T."/>
            <person name="Song X."/>
            <person name="Zhang H."/>
            <person name="Dai N."/>
            <person name="Sheng W."/>
            <person name="Hou X."/>
            <person name="Wei L."/>
        </authorList>
    </citation>
    <scope>NUCLEOTIDE SEQUENCE</scope>
    <source>
        <strain evidence="11">G02</strain>
        <tissue evidence="11">Leaf</tissue>
    </source>
</reference>
<dbReference type="InterPro" id="IPR017340">
    <property type="entry name" value="U1_snRNP-C"/>
</dbReference>
<dbReference type="Gene3D" id="3.30.160.60">
    <property type="entry name" value="Classic Zinc Finger"/>
    <property type="match status" value="1"/>
</dbReference>
<dbReference type="EMBL" id="JACGWJ010000005">
    <property type="protein sequence ID" value="KAL0418797.1"/>
    <property type="molecule type" value="Genomic_DNA"/>
</dbReference>
<dbReference type="GO" id="GO:0008270">
    <property type="term" value="F:zinc ion binding"/>
    <property type="evidence" value="ECO:0007669"/>
    <property type="project" value="UniProtKB-UniRule"/>
</dbReference>
<keyword evidence="3 9" id="KW-0863">Zinc-finger</keyword>
<sequence length="301" mass="32420">MRDGLSEIQPGSGPKTLSSSFLYSCWNTVKAWTSHQSMIYCRNIPVKNEITLLPVTLGFSAASFLPICAKSSNLIGSFPNWISLIDRYYCDYCDTYLTHDSPSVRKQHNAGYKHKANVRSYYQQYEAQLNQSLIDQKVKEHLGAFRPPVAPYNQLRPGLPVLPTPIPGQLPPGAPLVPGIRPPVLPRPMPGAPGYAPAPPGMPQMVPPPGAPGMPGQMNGLQRPMTAPPPLVPGSVGTPTIGGPPMFAPPLYQGSVPLPSSGVVMVLMLVLKLLRLISSLTTSIFLSTSCEVEGRISMGIL</sequence>
<evidence type="ECO:0000256" key="6">
    <source>
        <dbReference type="ARBA" id="ARBA00023242"/>
    </source>
</evidence>
<dbReference type="GO" id="GO:0003729">
    <property type="term" value="F:mRNA binding"/>
    <property type="evidence" value="ECO:0007669"/>
    <property type="project" value="UniProtKB-UniRule"/>
</dbReference>
<keyword evidence="7 9" id="KW-0687">Ribonucleoprotein</keyword>
<dbReference type="InterPro" id="IPR000690">
    <property type="entry name" value="Matrin/U1-C_Znf_C2H2"/>
</dbReference>
<dbReference type="GO" id="GO:0000243">
    <property type="term" value="C:commitment complex"/>
    <property type="evidence" value="ECO:0007669"/>
    <property type="project" value="UniProtKB-UniRule"/>
</dbReference>
<protein>
    <recommendedName>
        <fullName evidence="9">U1 small nuclear ribonucleoprotein C</fullName>
        <shortName evidence="9">U1 snRNP C</shortName>
        <shortName evidence="9">U1-C</shortName>
        <shortName evidence="9">U1C</shortName>
    </recommendedName>
</protein>
<dbReference type="PANTHER" id="PTHR31148">
    <property type="entry name" value="U1 SMALL NUCLEAR RIBONUCLEOPROTEIN C"/>
    <property type="match status" value="1"/>
</dbReference>
<dbReference type="GO" id="GO:0030619">
    <property type="term" value="F:U1 snRNA binding"/>
    <property type="evidence" value="ECO:0007669"/>
    <property type="project" value="UniProtKB-UniRule"/>
</dbReference>
<dbReference type="GO" id="GO:0030627">
    <property type="term" value="F:pre-mRNA 5'-splice site binding"/>
    <property type="evidence" value="ECO:0007669"/>
    <property type="project" value="InterPro"/>
</dbReference>
<dbReference type="PANTHER" id="PTHR31148:SF1">
    <property type="entry name" value="U1 SMALL NUCLEAR RIBONUCLEOPROTEIN C"/>
    <property type="match status" value="1"/>
</dbReference>
<dbReference type="PROSITE" id="PS50171">
    <property type="entry name" value="ZF_MATRIN"/>
    <property type="match status" value="1"/>
</dbReference>
<dbReference type="GO" id="GO:0005685">
    <property type="term" value="C:U1 snRNP"/>
    <property type="evidence" value="ECO:0007669"/>
    <property type="project" value="UniProtKB-UniRule"/>
</dbReference>
<dbReference type="InterPro" id="IPR036236">
    <property type="entry name" value="Znf_C2H2_sf"/>
</dbReference>
<evidence type="ECO:0000256" key="9">
    <source>
        <dbReference type="HAMAP-Rule" id="MF_03153"/>
    </source>
</evidence>
<evidence type="ECO:0000256" key="5">
    <source>
        <dbReference type="ARBA" id="ARBA00022884"/>
    </source>
</evidence>
<comment type="subunit">
    <text evidence="9">U1 snRNP is composed of the 7 core Sm proteins B/B', D1, D2, D3, E, F and G that assemble in a heptameric protein ring on the Sm site of the small nuclear RNA to form the core snRNP, and at least 3 U1 snRNP-specific proteins U1-70K, U1-A and U1-C. U1-C interacts with U1 snRNA and the 5' splice-site region of the pre-mRNA.</text>
</comment>
<evidence type="ECO:0000313" key="11">
    <source>
        <dbReference type="EMBL" id="KAL0418797.1"/>
    </source>
</evidence>
<comment type="subunit">
    <text evidence="8">Component of the U1 snRNP. The U1 snRNP is composed of the U1 snRNA and the 7 core Sm proteins SNRPB, SNRPD1, SNRPD2, SNRPD3, SNRPE, SNRPF and SNRPG that assemble in a heptameric protein ring on the Sm site of the small nuclear RNA to form the core snRNP, and at least 3 U1 snRNP-specific proteins SNRNP70/U1-70K, SNRPA/U1-A and SNRPC/U1-C. SNRPC/U1-C interacts with U1 snRNA and the 5' splice-site region of the pre-mRNA. Interacts (via N-terminus) with TIA1 (via C-terminus); thereby promoting spliceosomal U1 snRNP recruitment to 5' splice sites.</text>
</comment>
<comment type="caution">
    <text evidence="11">The sequence shown here is derived from an EMBL/GenBank/DDBJ whole genome shotgun (WGS) entry which is preliminary data.</text>
</comment>
<proteinExistence type="inferred from homology"/>
<comment type="similarity">
    <text evidence="9">Belongs to the U1 small nuclear ribonucleoprotein C family.</text>
</comment>
<comment type="function">
    <text evidence="9">Component of the spliceosomal U1 snRNP, which is essential for recognition of the pre-mRNA 5' splice-site and the subsequent assembly of the spliceosome. U1-C is directly involved in initial 5' splice-site recognition for both constitutive and regulated alternative splicing. The interaction with the 5' splice-site seems to precede base-pairing between the pre-mRNA and the U1 snRNA. Stimulates commitment or early (E) complex formation by stabilizing the base pairing of the 5' end of the U1 snRNA and the 5' splice-site region.</text>
</comment>
<evidence type="ECO:0000256" key="7">
    <source>
        <dbReference type="ARBA" id="ARBA00023274"/>
    </source>
</evidence>
<evidence type="ECO:0000256" key="4">
    <source>
        <dbReference type="ARBA" id="ARBA00022833"/>
    </source>
</evidence>
<evidence type="ECO:0000256" key="1">
    <source>
        <dbReference type="ARBA" id="ARBA00004123"/>
    </source>
</evidence>
<keyword evidence="4 9" id="KW-0862">Zinc</keyword>
<keyword evidence="2 9" id="KW-0479">Metal-binding</keyword>
<dbReference type="HAMAP" id="MF_03153">
    <property type="entry name" value="U1_C"/>
    <property type="match status" value="1"/>
</dbReference>
<dbReference type="GO" id="GO:0071004">
    <property type="term" value="C:U2-type prespliceosome"/>
    <property type="evidence" value="ECO:0007669"/>
    <property type="project" value="UniProtKB-UniRule"/>
</dbReference>
<organism evidence="11">
    <name type="scientific">Sesamum radiatum</name>
    <name type="common">Black benniseed</name>
    <dbReference type="NCBI Taxonomy" id="300843"/>
    <lineage>
        <taxon>Eukaryota</taxon>
        <taxon>Viridiplantae</taxon>
        <taxon>Streptophyta</taxon>
        <taxon>Embryophyta</taxon>
        <taxon>Tracheophyta</taxon>
        <taxon>Spermatophyta</taxon>
        <taxon>Magnoliopsida</taxon>
        <taxon>eudicotyledons</taxon>
        <taxon>Gunneridae</taxon>
        <taxon>Pentapetalae</taxon>
        <taxon>asterids</taxon>
        <taxon>lamiids</taxon>
        <taxon>Lamiales</taxon>
        <taxon>Pedaliaceae</taxon>
        <taxon>Sesamum</taxon>
    </lineage>
</organism>
<evidence type="ECO:0000256" key="3">
    <source>
        <dbReference type="ARBA" id="ARBA00022771"/>
    </source>
</evidence>
<dbReference type="SUPFAM" id="SSF57667">
    <property type="entry name" value="beta-beta-alpha zinc fingers"/>
    <property type="match status" value="1"/>
</dbReference>
<dbReference type="GO" id="GO:0000395">
    <property type="term" value="P:mRNA 5'-splice site recognition"/>
    <property type="evidence" value="ECO:0007669"/>
    <property type="project" value="UniProtKB-UniRule"/>
</dbReference>
<evidence type="ECO:0000256" key="2">
    <source>
        <dbReference type="ARBA" id="ARBA00022723"/>
    </source>
</evidence>
<dbReference type="InterPro" id="IPR013085">
    <property type="entry name" value="U1-CZ_Znf_C2H2"/>
</dbReference>
<dbReference type="SMART" id="SM00451">
    <property type="entry name" value="ZnF_U1"/>
    <property type="match status" value="1"/>
</dbReference>
<dbReference type="AlphaFoldDB" id="A0AAW2UPJ4"/>
<gene>
    <name evidence="11" type="ORF">Sradi_1293200</name>
</gene>
<reference evidence="11" key="2">
    <citation type="journal article" date="2024" name="Plant">
        <title>Genomic evolution and insights into agronomic trait innovations of Sesamum species.</title>
        <authorList>
            <person name="Miao H."/>
            <person name="Wang L."/>
            <person name="Qu L."/>
            <person name="Liu H."/>
            <person name="Sun Y."/>
            <person name="Le M."/>
            <person name="Wang Q."/>
            <person name="Wei S."/>
            <person name="Zheng Y."/>
            <person name="Lin W."/>
            <person name="Duan Y."/>
            <person name="Cao H."/>
            <person name="Xiong S."/>
            <person name="Wang X."/>
            <person name="Wei L."/>
            <person name="Li C."/>
            <person name="Ma Q."/>
            <person name="Ju M."/>
            <person name="Zhao R."/>
            <person name="Li G."/>
            <person name="Mu C."/>
            <person name="Tian Q."/>
            <person name="Mei H."/>
            <person name="Zhang T."/>
            <person name="Gao T."/>
            <person name="Zhang H."/>
        </authorList>
    </citation>
    <scope>NUCLEOTIDE SEQUENCE</scope>
    <source>
        <strain evidence="11">G02</strain>
    </source>
</reference>
<evidence type="ECO:0000259" key="10">
    <source>
        <dbReference type="PROSITE" id="PS50171"/>
    </source>
</evidence>
<dbReference type="InterPro" id="IPR003604">
    <property type="entry name" value="Matrin/U1-like-C_Znf_C2H2"/>
</dbReference>
<dbReference type="GO" id="GO:0000387">
    <property type="term" value="P:spliceosomal snRNP assembly"/>
    <property type="evidence" value="ECO:0007669"/>
    <property type="project" value="UniProtKB-UniRule"/>
</dbReference>
<keyword evidence="5 9" id="KW-0694">RNA-binding</keyword>
<dbReference type="FunFam" id="3.30.160.60:FF:000059">
    <property type="entry name" value="U1 small nuclear ribonucleoprotein C"/>
    <property type="match status" value="1"/>
</dbReference>
<comment type="subcellular location">
    <subcellularLocation>
        <location evidence="1 9">Nucleus</location>
    </subcellularLocation>
</comment>
<evidence type="ECO:0000256" key="8">
    <source>
        <dbReference type="ARBA" id="ARBA00046357"/>
    </source>
</evidence>